<dbReference type="AlphaFoldDB" id="D2XIR5"/>
<name>D2XIR5_9BACT</name>
<reference evidence="2" key="2">
    <citation type="journal article" date="2010" name="J. Microbiol.">
        <title>Metagenomic assessment of a sulfur-oxidizing enrichment culture derived from marine sediment.</title>
        <authorList>
            <person name="Jung M.Y."/>
            <person name="Pham V."/>
            <person name="Park S.J."/>
            <person name="Kim S.J."/>
            <person name="Chae J.C."/>
            <person name="Roh Y."/>
            <person name="Rhee S.K."/>
        </authorList>
    </citation>
    <scope>NUCLEOTIDE SEQUENCE</scope>
</reference>
<protein>
    <submittedName>
        <fullName evidence="2">Uncharacterized protein</fullName>
    </submittedName>
</protein>
<dbReference type="EMBL" id="GU177851">
    <property type="protein sequence ID" value="ADB12525.1"/>
    <property type="molecule type" value="Genomic_DNA"/>
</dbReference>
<feature type="region of interest" description="Disordered" evidence="1">
    <location>
        <begin position="1"/>
        <end position="44"/>
    </location>
</feature>
<evidence type="ECO:0000256" key="1">
    <source>
        <dbReference type="SAM" id="MobiDB-lite"/>
    </source>
</evidence>
<feature type="compositionally biased region" description="Basic and acidic residues" evidence="1">
    <location>
        <begin position="21"/>
        <end position="44"/>
    </location>
</feature>
<organism evidence="2">
    <name type="scientific">uncultured bacterium 9F08</name>
    <dbReference type="NCBI Taxonomy" id="697051"/>
    <lineage>
        <taxon>Bacteria</taxon>
        <taxon>environmental samples</taxon>
    </lineage>
</organism>
<proteinExistence type="predicted"/>
<reference evidence="2" key="1">
    <citation type="submission" date="2009-11" db="EMBL/GenBank/DDBJ databases">
        <authorList>
            <person name="Rhee S.-K."/>
            <person name="Park S.-J."/>
        </authorList>
    </citation>
    <scope>NUCLEOTIDE SEQUENCE</scope>
</reference>
<evidence type="ECO:0000313" key="2">
    <source>
        <dbReference type="EMBL" id="ADB12525.1"/>
    </source>
</evidence>
<accession>D2XIR5</accession>
<sequence>MGGHPQDTLAQLGLKAVHHRQYSDQRRHPQRDAQHRGQGDKGDKVITALGTGVAQADKELKWSVHGDALNHN</sequence>